<sequence>MIRIVNSAGRALEPVPGQTITIEKHNPLFNDADSFFSDISYPFKAGLNENNKAFFGLGHMLESSNSLYRIDVQFYAEEILMVTGKISYRISPDGFECTLEPNQTAINYLMKNVHLSDIRTLDSDLTSGDTEAKLNALMLNTCQFPQNYNYIFLPIQNPNIGQAGVSSRGAINYYNLDAQAFESGKPSTPYSLANTPFFKLTYILKNVAQYLGLTPDGDFFTDPYYDAIYIYTRMAFETGFIYPSMRYMPYMLISDFLKQLRERYYLAIDINLSTAKMTVSTFRNIKKGTKITDLTPYITNVIEHELPESKGYTVSLKADEQDNAFNIGTDDNKTFAPLKYLIVNDGSNKVEKAAGALKFIEQTAPGLFSYLTVDQYMKIPTLPLDDYPSEFQQDDPLNINSGNKWPLRFFRYTGMVDVGGGKFYPTAASEDLKQDDIDYYRFLNDSKQITLHAVIPPYVLAEMPMTDKYCFKTEDGNYVYIIIDQVAYDKRENEELTATKIYCRVLNYDLVTKAEIIGNDATLSENNRVKLFRFKAFFDVDKNGFNELPIEIYVGAPGSGYTVTLPNIITPTTYKGTGGSVVSLYERQAHLQTLFELRISTGQPQYMEYLGQRFYFTYDTAGYYKATLTLDNYPLDDFYWIKF</sequence>
<dbReference type="Proteomes" id="UP001500582">
    <property type="component" value="Unassembled WGS sequence"/>
</dbReference>
<dbReference type="EMBL" id="BAABFT010000032">
    <property type="protein sequence ID" value="GAA4341663.1"/>
    <property type="molecule type" value="Genomic_DNA"/>
</dbReference>
<organism evidence="1 2">
    <name type="scientific">Mucilaginibacter gynuensis</name>
    <dbReference type="NCBI Taxonomy" id="1302236"/>
    <lineage>
        <taxon>Bacteria</taxon>
        <taxon>Pseudomonadati</taxon>
        <taxon>Bacteroidota</taxon>
        <taxon>Sphingobacteriia</taxon>
        <taxon>Sphingobacteriales</taxon>
        <taxon>Sphingobacteriaceae</taxon>
        <taxon>Mucilaginibacter</taxon>
    </lineage>
</organism>
<gene>
    <name evidence="1" type="ORF">GCM10023149_54130</name>
</gene>
<evidence type="ECO:0000313" key="1">
    <source>
        <dbReference type="EMBL" id="GAA4341663.1"/>
    </source>
</evidence>
<protein>
    <submittedName>
        <fullName evidence="1">Uncharacterized protein</fullName>
    </submittedName>
</protein>
<dbReference type="RefSeq" id="WP_345214374.1">
    <property type="nucleotide sequence ID" value="NZ_BAABFT010000032.1"/>
</dbReference>
<accession>A0ABP8HN28</accession>
<reference evidence="2" key="1">
    <citation type="journal article" date="2019" name="Int. J. Syst. Evol. Microbiol.">
        <title>The Global Catalogue of Microorganisms (GCM) 10K type strain sequencing project: providing services to taxonomists for standard genome sequencing and annotation.</title>
        <authorList>
            <consortium name="The Broad Institute Genomics Platform"/>
            <consortium name="The Broad Institute Genome Sequencing Center for Infectious Disease"/>
            <person name="Wu L."/>
            <person name="Ma J."/>
        </authorList>
    </citation>
    <scope>NUCLEOTIDE SEQUENCE [LARGE SCALE GENOMIC DNA]</scope>
    <source>
        <strain evidence="2">JCM 17705</strain>
    </source>
</reference>
<proteinExistence type="predicted"/>
<keyword evidence="2" id="KW-1185">Reference proteome</keyword>
<name>A0ABP8HN28_9SPHI</name>
<evidence type="ECO:0000313" key="2">
    <source>
        <dbReference type="Proteomes" id="UP001500582"/>
    </source>
</evidence>
<comment type="caution">
    <text evidence="1">The sequence shown here is derived from an EMBL/GenBank/DDBJ whole genome shotgun (WGS) entry which is preliminary data.</text>
</comment>